<protein>
    <recommendedName>
        <fullName evidence="2">DUF4145 domain-containing protein</fullName>
    </recommendedName>
</protein>
<dbReference type="AlphaFoldDB" id="X1AZN6"/>
<evidence type="ECO:0008006" key="2">
    <source>
        <dbReference type="Google" id="ProtNLM"/>
    </source>
</evidence>
<dbReference type="InterPro" id="IPR038026">
    <property type="entry name" value="MtlR-like_sf"/>
</dbReference>
<accession>X1AZN6</accession>
<evidence type="ECO:0000313" key="1">
    <source>
        <dbReference type="EMBL" id="GAG88789.1"/>
    </source>
</evidence>
<comment type="caution">
    <text evidence="1">The sequence shown here is derived from an EMBL/GenBank/DDBJ whole genome shotgun (WGS) entry which is preliminary data.</text>
</comment>
<organism evidence="1">
    <name type="scientific">marine sediment metagenome</name>
    <dbReference type="NCBI Taxonomy" id="412755"/>
    <lineage>
        <taxon>unclassified sequences</taxon>
        <taxon>metagenomes</taxon>
        <taxon>ecological metagenomes</taxon>
    </lineage>
</organism>
<gene>
    <name evidence="1" type="ORF">S01H4_22682</name>
</gene>
<dbReference type="EMBL" id="BART01010431">
    <property type="protein sequence ID" value="GAG88789.1"/>
    <property type="molecule type" value="Genomic_DNA"/>
</dbReference>
<name>X1AZN6_9ZZZZ</name>
<dbReference type="SUPFAM" id="SSF158668">
    <property type="entry name" value="MtlR-like"/>
    <property type="match status" value="1"/>
</dbReference>
<reference evidence="1" key="1">
    <citation type="journal article" date="2014" name="Front. Microbiol.">
        <title>High frequency of phylogenetically diverse reductive dehalogenase-homologous genes in deep subseafloor sedimentary metagenomes.</title>
        <authorList>
            <person name="Kawai M."/>
            <person name="Futagami T."/>
            <person name="Toyoda A."/>
            <person name="Takaki Y."/>
            <person name="Nishi S."/>
            <person name="Hori S."/>
            <person name="Arai W."/>
            <person name="Tsubouchi T."/>
            <person name="Morono Y."/>
            <person name="Uchiyama I."/>
            <person name="Ito T."/>
            <person name="Fujiyama A."/>
            <person name="Inagaki F."/>
            <person name="Takami H."/>
        </authorList>
    </citation>
    <scope>NUCLEOTIDE SEQUENCE</scope>
    <source>
        <strain evidence="1">Expedition CK06-06</strain>
    </source>
</reference>
<proteinExistence type="predicted"/>
<sequence length="157" mass="18190">MEEDDQLIRFHKEIGRVKDDERLLVLVTHGFIELLLNVIVEAKCKRAKKIKDSQDYPHSVKLVLLNEIGLINDCFFEILDWFRRLRNKAAHEPFFALSDSDRNYVNRTLESFPPGRATGGLPRFCTYIVGAIWNGHKDILMPVFMTSIAEQSDRANK</sequence>